<evidence type="ECO:0000256" key="4">
    <source>
        <dbReference type="ARBA" id="ARBA00005999"/>
    </source>
</evidence>
<evidence type="ECO:0000256" key="2">
    <source>
        <dbReference type="ARBA" id="ARBA00004760"/>
    </source>
</evidence>
<dbReference type="SMART" id="SM00724">
    <property type="entry name" value="TLC"/>
    <property type="match status" value="1"/>
</dbReference>
<dbReference type="InterPro" id="IPR006634">
    <property type="entry name" value="TLC-dom"/>
</dbReference>
<dbReference type="AlphaFoldDB" id="A0A914I7A3"/>
<dbReference type="PROSITE" id="PS50922">
    <property type="entry name" value="TLC"/>
    <property type="match status" value="1"/>
</dbReference>
<keyword evidence="7" id="KW-0653">Protein transport</keyword>
<dbReference type="InterPro" id="IPR016447">
    <property type="entry name" value="Translocation_assoc_membrane"/>
</dbReference>
<evidence type="ECO:0000256" key="7">
    <source>
        <dbReference type="ARBA" id="ARBA00022927"/>
    </source>
</evidence>
<keyword evidence="14" id="KW-1185">Reference proteome</keyword>
<evidence type="ECO:0000313" key="15">
    <source>
        <dbReference type="WBParaSite" id="Gr19_v10_g7409.t1"/>
    </source>
</evidence>
<keyword evidence="6 10" id="KW-0812">Transmembrane</keyword>
<feature type="transmembrane region" description="Helical" evidence="12">
    <location>
        <begin position="262"/>
        <end position="284"/>
    </location>
</feature>
<feature type="transmembrane region" description="Helical" evidence="12">
    <location>
        <begin position="204"/>
        <end position="222"/>
    </location>
</feature>
<accession>A0A914I7A3</accession>
<dbReference type="PANTHER" id="PTHR12371">
    <property type="entry name" value="TRANSLOCATION ASSOCIATED MEMBRANE PROTEIN"/>
    <property type="match status" value="1"/>
</dbReference>
<feature type="transmembrane region" description="Helical" evidence="12">
    <location>
        <begin position="88"/>
        <end position="107"/>
    </location>
</feature>
<dbReference type="Pfam" id="PF03798">
    <property type="entry name" value="TRAM_LAG1_CLN8"/>
    <property type="match status" value="1"/>
</dbReference>
<dbReference type="GO" id="GO:0005789">
    <property type="term" value="C:endoplasmic reticulum membrane"/>
    <property type="evidence" value="ECO:0007669"/>
    <property type="project" value="TreeGrafter"/>
</dbReference>
<dbReference type="PANTHER" id="PTHR12371:SF11">
    <property type="entry name" value="TRANSLOCATING CHAIN-ASSOCIATED MEMBRANE PROTEIN"/>
    <property type="match status" value="1"/>
</dbReference>
<protein>
    <submittedName>
        <fullName evidence="15">TLC domain-containing protein</fullName>
    </submittedName>
</protein>
<evidence type="ECO:0000256" key="6">
    <source>
        <dbReference type="ARBA" id="ARBA00022692"/>
    </source>
</evidence>
<proteinExistence type="inferred from homology"/>
<comment type="subcellular location">
    <subcellularLocation>
        <location evidence="1">Membrane</location>
        <topology evidence="1">Multi-pass membrane protein</topology>
    </subcellularLocation>
</comment>
<keyword evidence="8 12" id="KW-1133">Transmembrane helix</keyword>
<feature type="transmembrane region" description="Helical" evidence="12">
    <location>
        <begin position="128"/>
        <end position="150"/>
    </location>
</feature>
<dbReference type="GO" id="GO:0050291">
    <property type="term" value="F:sphingosine N-acyltransferase activity"/>
    <property type="evidence" value="ECO:0007669"/>
    <property type="project" value="InterPro"/>
</dbReference>
<evidence type="ECO:0000256" key="1">
    <source>
        <dbReference type="ARBA" id="ARBA00004141"/>
    </source>
</evidence>
<evidence type="ECO:0000256" key="8">
    <source>
        <dbReference type="ARBA" id="ARBA00022989"/>
    </source>
</evidence>
<reference evidence="15" key="1">
    <citation type="submission" date="2022-11" db="UniProtKB">
        <authorList>
            <consortium name="WormBaseParasite"/>
        </authorList>
    </citation>
    <scope>IDENTIFICATION</scope>
</reference>
<feature type="region of interest" description="Disordered" evidence="11">
    <location>
        <begin position="340"/>
        <end position="369"/>
    </location>
</feature>
<evidence type="ECO:0000256" key="12">
    <source>
        <dbReference type="SAM" id="Phobius"/>
    </source>
</evidence>
<keyword evidence="5" id="KW-0813">Transport</keyword>
<dbReference type="Proteomes" id="UP000887572">
    <property type="component" value="Unplaced"/>
</dbReference>
<sequence length="369" mass="42300">MGFEAKRAAALGRNKKSPPILSHEFVIQNHGDIVSCGIMLVMLGFMFGATSPFAQVFIVPQYNDTVTLPNETEPRVMYRNGVRDLATLLFYTLVWIAVHCALQEYIFDKAQRKLHLSKTRMVKFNESGHLAVFSIYSLIHACIILSDLAIHKDLTRIWAGYPELHRHFPLSSKLFFIFQISYWFHQLPEFYFQKLKSEEMFNRIGYIIIFTTATCFFYFANFVRLGLLLLSLEYLSQGLFHCSRLLYFSGKIQPASTAFKPWNFLFPLTRLTTIVLAVVSLWYGHRQNEVAFVDLASGNFNTQLIRINSLLVVVLIQLWMLFNFSTFHIARWRERSREQAAHAAGGGKRKGAKSKRKGAAGAGGDEKDK</sequence>
<feature type="transmembrane region" description="Helical" evidence="12">
    <location>
        <begin position="33"/>
        <end position="58"/>
    </location>
</feature>
<dbReference type="InterPro" id="IPR016439">
    <property type="entry name" value="Lag1/Lac1-like"/>
</dbReference>
<evidence type="ECO:0000256" key="10">
    <source>
        <dbReference type="PROSITE-ProRule" id="PRU00205"/>
    </source>
</evidence>
<dbReference type="GO" id="GO:0046513">
    <property type="term" value="P:ceramide biosynthetic process"/>
    <property type="evidence" value="ECO:0007669"/>
    <property type="project" value="InterPro"/>
</dbReference>
<keyword evidence="9 10" id="KW-0472">Membrane</keyword>
<comment type="similarity">
    <text evidence="4">Belongs to the TRAM family.</text>
</comment>
<evidence type="ECO:0000256" key="3">
    <source>
        <dbReference type="ARBA" id="ARBA00004991"/>
    </source>
</evidence>
<feature type="transmembrane region" description="Helical" evidence="12">
    <location>
        <begin position="304"/>
        <end position="327"/>
    </location>
</feature>
<feature type="domain" description="TLC" evidence="13">
    <location>
        <begin position="122"/>
        <end position="335"/>
    </location>
</feature>
<dbReference type="WBParaSite" id="Gr19_v10_g7409.t1">
    <property type="protein sequence ID" value="Gr19_v10_g7409.t1"/>
    <property type="gene ID" value="Gr19_v10_g7409"/>
</dbReference>
<comment type="pathway">
    <text evidence="3">Sphingolipid metabolism.</text>
</comment>
<organism evidence="14 15">
    <name type="scientific">Globodera rostochiensis</name>
    <name type="common">Golden nematode worm</name>
    <name type="synonym">Heterodera rostochiensis</name>
    <dbReference type="NCBI Taxonomy" id="31243"/>
    <lineage>
        <taxon>Eukaryota</taxon>
        <taxon>Metazoa</taxon>
        <taxon>Ecdysozoa</taxon>
        <taxon>Nematoda</taxon>
        <taxon>Chromadorea</taxon>
        <taxon>Rhabditida</taxon>
        <taxon>Tylenchina</taxon>
        <taxon>Tylenchomorpha</taxon>
        <taxon>Tylenchoidea</taxon>
        <taxon>Heteroderidae</taxon>
        <taxon>Heteroderinae</taxon>
        <taxon>Globodera</taxon>
    </lineage>
</organism>
<comment type="pathway">
    <text evidence="2">Lipid metabolism; sphingolipid metabolism.</text>
</comment>
<evidence type="ECO:0000313" key="14">
    <source>
        <dbReference type="Proteomes" id="UP000887572"/>
    </source>
</evidence>
<evidence type="ECO:0000256" key="5">
    <source>
        <dbReference type="ARBA" id="ARBA00022448"/>
    </source>
</evidence>
<evidence type="ECO:0000256" key="11">
    <source>
        <dbReference type="SAM" id="MobiDB-lite"/>
    </source>
</evidence>
<feature type="compositionally biased region" description="Basic residues" evidence="11">
    <location>
        <begin position="347"/>
        <end position="358"/>
    </location>
</feature>
<evidence type="ECO:0000259" key="13">
    <source>
        <dbReference type="PROSITE" id="PS50922"/>
    </source>
</evidence>
<dbReference type="GO" id="GO:0006616">
    <property type="term" value="P:SRP-dependent cotranslational protein targeting to membrane, translocation"/>
    <property type="evidence" value="ECO:0007669"/>
    <property type="project" value="InterPro"/>
</dbReference>
<dbReference type="PIRSF" id="PIRSF005225">
    <property type="entry name" value="LAG1_LAC1"/>
    <property type="match status" value="1"/>
</dbReference>
<evidence type="ECO:0000256" key="9">
    <source>
        <dbReference type="ARBA" id="ARBA00023136"/>
    </source>
</evidence>
<name>A0A914I7A3_GLORO</name>
<dbReference type="GO" id="GO:0045048">
    <property type="term" value="P:protein insertion into ER membrane"/>
    <property type="evidence" value="ECO:0007669"/>
    <property type="project" value="TreeGrafter"/>
</dbReference>